<evidence type="ECO:0000256" key="8">
    <source>
        <dbReference type="RuleBase" id="RU368043"/>
    </source>
</evidence>
<name>A0A0M3LCQ9_9ALPH</name>
<dbReference type="GO" id="GO:0052031">
    <property type="term" value="P:symbiont-mediated perturbation of host defense response"/>
    <property type="evidence" value="ECO:0007669"/>
    <property type="project" value="UniProtKB-UniRule"/>
</dbReference>
<proteinExistence type="inferred from homology"/>
<dbReference type="Gene3D" id="1.20.1250.10">
    <property type="match status" value="1"/>
</dbReference>
<evidence type="ECO:0000256" key="3">
    <source>
        <dbReference type="ARBA" id="ARBA00022514"/>
    </source>
</evidence>
<evidence type="ECO:0000256" key="7">
    <source>
        <dbReference type="ARBA" id="ARBA00023280"/>
    </source>
</evidence>
<accession>A0A0M3LCQ9</accession>
<dbReference type="KEGG" id="vg:26122582"/>
<evidence type="ECO:0000313" key="10">
    <source>
        <dbReference type="Proteomes" id="UP000208106"/>
    </source>
</evidence>
<reference evidence="9 10" key="1">
    <citation type="journal article" date="2015" name="J. Virol.">
        <title>The Genome of a Tortoise Herpesvirus (Testudinid Herpesvirus 3) Has a Novel Structure and Contains a Large Region That Is Not Required for Replication In Vitro or Virulence In Vivo.</title>
        <authorList>
            <person name="Gandar F."/>
            <person name="Wilkie G.S."/>
            <person name="Gatherer D."/>
            <person name="Kerr K."/>
            <person name="Marlier D."/>
            <person name="Diez M."/>
            <person name="Marschang R.E."/>
            <person name="Mast J."/>
            <person name="Dewals B.G."/>
            <person name="Davison A.J."/>
            <person name="Vanderplasschen A.F."/>
        </authorList>
    </citation>
    <scope>NUCLEOTIDE SEQUENCE [LARGE SCALE GENOMIC DNA]</scope>
    <source>
        <strain evidence="9 10">1976</strain>
    </source>
</reference>
<keyword evidence="8" id="KW-0945">Host-virus interaction</keyword>
<dbReference type="GO" id="GO:0005615">
    <property type="term" value="C:extracellular space"/>
    <property type="evidence" value="ECO:0007669"/>
    <property type="project" value="UniProtKB-UniRule"/>
</dbReference>
<evidence type="ECO:0000256" key="1">
    <source>
        <dbReference type="ARBA" id="ARBA00004613"/>
    </source>
</evidence>
<dbReference type="Proteomes" id="UP000208106">
    <property type="component" value="Segment"/>
</dbReference>
<keyword evidence="6 8" id="KW-1125">Evasion of host immunity by viral interleukin-like protein</keyword>
<dbReference type="RefSeq" id="YP_009176863.1">
    <property type="nucleotide sequence ID" value="NC_027916.2"/>
</dbReference>
<dbReference type="GeneID" id="26122582"/>
<comment type="subcellular location">
    <subcellularLocation>
        <location evidence="1 8">Secreted</location>
    </subcellularLocation>
</comment>
<dbReference type="GO" id="GO:0005125">
    <property type="term" value="F:cytokine activity"/>
    <property type="evidence" value="ECO:0007669"/>
    <property type="project" value="UniProtKB-UniRule"/>
</dbReference>
<dbReference type="InterPro" id="IPR020443">
    <property type="entry name" value="IL-10/19/20/24/26"/>
</dbReference>
<organism evidence="9 10">
    <name type="scientific">Testudinid alphaherpesvirus 3</name>
    <dbReference type="NCBI Taxonomy" id="2560801"/>
    <lineage>
        <taxon>Viruses</taxon>
        <taxon>Duplodnaviria</taxon>
        <taxon>Heunggongvirae</taxon>
        <taxon>Peploviricota</taxon>
        <taxon>Herviviricetes</taxon>
        <taxon>Herpesvirales</taxon>
        <taxon>Orthoherpesviridae</taxon>
        <taxon>Alphaherpesvirinae</taxon>
        <taxon>Scutavirus</taxon>
        <taxon>Scutavirus testudinidalpha3</taxon>
    </lineage>
</organism>
<dbReference type="Pfam" id="PF00726">
    <property type="entry name" value="IL10"/>
    <property type="match status" value="1"/>
</dbReference>
<gene>
    <name evidence="9" type="primary">TE8</name>
</gene>
<comment type="function">
    <text evidence="8">Functional viral cytokine homolog that plays a role in regulating host immune response.</text>
</comment>
<evidence type="ECO:0000256" key="4">
    <source>
        <dbReference type="ARBA" id="ARBA00022525"/>
    </source>
</evidence>
<evidence type="ECO:0000256" key="2">
    <source>
        <dbReference type="ARBA" id="ARBA00008813"/>
    </source>
</evidence>
<keyword evidence="5" id="KW-0732">Signal</keyword>
<protein>
    <recommendedName>
        <fullName evidence="8">Viral interleukin-10 homolog</fullName>
    </recommendedName>
</protein>
<dbReference type="SUPFAM" id="SSF47266">
    <property type="entry name" value="4-helical cytokines"/>
    <property type="match status" value="1"/>
</dbReference>
<dbReference type="SMART" id="SM00188">
    <property type="entry name" value="IL10"/>
    <property type="match status" value="1"/>
</dbReference>
<keyword evidence="7 8" id="KW-0899">Viral immunoevasion</keyword>
<comment type="similarity">
    <text evidence="2 8">Belongs to the IL-10 family.</text>
</comment>
<keyword evidence="4 8" id="KW-0964">Secreted</keyword>
<dbReference type="InterPro" id="IPR009079">
    <property type="entry name" value="4_helix_cytokine-like_core"/>
</dbReference>
<sequence length="168" mass="19024">MFQLEGIVLLVYLANWVSPATIKCVGMSTLFNPELIQLRRLFGDGIKDFFQNKDEDLDNAFLNEDVQRELASDCGCDHLMDMLSLYVNDTIPKGMKTEDAPSGLGQMGQLMSSLYRKMDMCWSELGCSHNTRLTLQEYADKKGGWDNKALGESDILFDALELFFSKIK</sequence>
<dbReference type="EMBL" id="KM924292">
    <property type="protein sequence ID" value="AIU39318.1"/>
    <property type="molecule type" value="Genomic_DNA"/>
</dbReference>
<keyword evidence="3 8" id="KW-0202">Cytokine</keyword>
<evidence type="ECO:0000256" key="5">
    <source>
        <dbReference type="ARBA" id="ARBA00022729"/>
    </source>
</evidence>
<evidence type="ECO:0000313" key="9">
    <source>
        <dbReference type="EMBL" id="AIU39318.1"/>
    </source>
</evidence>
<keyword evidence="10" id="KW-1185">Reference proteome</keyword>
<evidence type="ECO:0000256" key="6">
    <source>
        <dbReference type="ARBA" id="ARBA00022938"/>
    </source>
</evidence>